<proteinExistence type="inferred from homology"/>
<dbReference type="PANTHER" id="PTHR33909">
    <property type="entry name" value="SEC TRANSLOCON ACCESSORY COMPLEX SUBUNIT YAJC"/>
    <property type="match status" value="1"/>
</dbReference>
<dbReference type="OrthoDB" id="9811406at2"/>
<gene>
    <name evidence="15" type="ORF">SAMN05421508_103296</name>
</gene>
<organism evidence="15 16">
    <name type="scientific">Caenispirillum bisanense</name>
    <dbReference type="NCBI Taxonomy" id="414052"/>
    <lineage>
        <taxon>Bacteria</taxon>
        <taxon>Pseudomonadati</taxon>
        <taxon>Pseudomonadota</taxon>
        <taxon>Alphaproteobacteria</taxon>
        <taxon>Rhodospirillales</taxon>
        <taxon>Novispirillaceae</taxon>
        <taxon>Caenispirillum</taxon>
    </lineage>
</organism>
<evidence type="ECO:0000256" key="8">
    <source>
        <dbReference type="ARBA" id="ARBA00022692"/>
    </source>
</evidence>
<evidence type="ECO:0000256" key="6">
    <source>
        <dbReference type="ARBA" id="ARBA00022448"/>
    </source>
</evidence>
<reference evidence="15 16" key="1">
    <citation type="submission" date="2017-09" db="EMBL/GenBank/DDBJ databases">
        <authorList>
            <person name="Ehlers B."/>
            <person name="Leendertz F.H."/>
        </authorList>
    </citation>
    <scope>NUCLEOTIDE SEQUENCE [LARGE SCALE GENOMIC DNA]</scope>
    <source>
        <strain evidence="15 16">USBA 140</strain>
    </source>
</reference>
<evidence type="ECO:0000256" key="12">
    <source>
        <dbReference type="ARBA" id="ARBA00023136"/>
    </source>
</evidence>
<feature type="compositionally biased region" description="Low complexity" evidence="13">
    <location>
        <begin position="117"/>
        <end position="129"/>
    </location>
</feature>
<keyword evidence="9" id="KW-0653">Protein transport</keyword>
<evidence type="ECO:0000256" key="7">
    <source>
        <dbReference type="ARBA" id="ARBA00022475"/>
    </source>
</evidence>
<accession>A0A286GG40</accession>
<comment type="subunit">
    <text evidence="4">Part of the SecDF-YidC-YajC translocase complex. The SecDF-YidC-YajC translocase forms a supercomplex with SecYEG, called the holo-translocon (HTL).</text>
</comment>
<keyword evidence="6" id="KW-0813">Transport</keyword>
<dbReference type="Proteomes" id="UP000219621">
    <property type="component" value="Unassembled WGS sequence"/>
</dbReference>
<evidence type="ECO:0000313" key="16">
    <source>
        <dbReference type="Proteomes" id="UP000219621"/>
    </source>
</evidence>
<evidence type="ECO:0000256" key="2">
    <source>
        <dbReference type="ARBA" id="ARBA00004162"/>
    </source>
</evidence>
<evidence type="ECO:0000256" key="13">
    <source>
        <dbReference type="SAM" id="MobiDB-lite"/>
    </source>
</evidence>
<protein>
    <recommendedName>
        <fullName evidence="5">Sec translocon accessory complex subunit YajC</fullName>
    </recommendedName>
</protein>
<dbReference type="InterPro" id="IPR003849">
    <property type="entry name" value="Preprotein_translocase_YajC"/>
</dbReference>
<keyword evidence="16" id="KW-1185">Reference proteome</keyword>
<dbReference type="RefSeq" id="WP_097278684.1">
    <property type="nucleotide sequence ID" value="NZ_OCNJ01000003.1"/>
</dbReference>
<dbReference type="PANTHER" id="PTHR33909:SF1">
    <property type="entry name" value="SEC TRANSLOCON ACCESSORY COMPLEX SUBUNIT YAJC"/>
    <property type="match status" value="1"/>
</dbReference>
<comment type="function">
    <text evidence="1">The SecYEG-SecDF-YajC-YidC holo-translocon (HTL) protein secretase/insertase is a supercomplex required for protein secretion, insertion of proteins into membranes, and assembly of membrane protein complexes. While the SecYEG complex is essential for assembly of a number of proteins and complexes, the SecDF-YajC-YidC subcomplex facilitates these functions.</text>
</comment>
<evidence type="ECO:0000256" key="10">
    <source>
        <dbReference type="ARBA" id="ARBA00022989"/>
    </source>
</evidence>
<evidence type="ECO:0000313" key="15">
    <source>
        <dbReference type="EMBL" id="SOD93984.1"/>
    </source>
</evidence>
<keyword evidence="8 14" id="KW-0812">Transmembrane</keyword>
<feature type="region of interest" description="Disordered" evidence="13">
    <location>
        <begin position="105"/>
        <end position="146"/>
    </location>
</feature>
<keyword evidence="7" id="KW-1003">Cell membrane</keyword>
<dbReference type="GO" id="GO:0005886">
    <property type="term" value="C:plasma membrane"/>
    <property type="evidence" value="ECO:0007669"/>
    <property type="project" value="UniProtKB-SubCell"/>
</dbReference>
<dbReference type="GO" id="GO:0015031">
    <property type="term" value="P:protein transport"/>
    <property type="evidence" value="ECO:0007669"/>
    <property type="project" value="UniProtKB-KW"/>
</dbReference>
<dbReference type="PRINTS" id="PR01853">
    <property type="entry name" value="YAJCTRNLCASE"/>
</dbReference>
<evidence type="ECO:0000256" key="3">
    <source>
        <dbReference type="ARBA" id="ARBA00006742"/>
    </source>
</evidence>
<keyword evidence="11" id="KW-0811">Translocation</keyword>
<evidence type="ECO:0000256" key="5">
    <source>
        <dbReference type="ARBA" id="ARBA00014962"/>
    </source>
</evidence>
<keyword evidence="10 14" id="KW-1133">Transmembrane helix</keyword>
<keyword evidence="12 14" id="KW-0472">Membrane</keyword>
<evidence type="ECO:0000256" key="9">
    <source>
        <dbReference type="ARBA" id="ARBA00022927"/>
    </source>
</evidence>
<dbReference type="AlphaFoldDB" id="A0A286GG40"/>
<comment type="similarity">
    <text evidence="3">Belongs to the YajC family.</text>
</comment>
<dbReference type="SMART" id="SM01323">
    <property type="entry name" value="YajC"/>
    <property type="match status" value="1"/>
</dbReference>
<dbReference type="Pfam" id="PF02699">
    <property type="entry name" value="YajC"/>
    <property type="match status" value="1"/>
</dbReference>
<evidence type="ECO:0000256" key="4">
    <source>
        <dbReference type="ARBA" id="ARBA00011718"/>
    </source>
</evidence>
<comment type="subcellular location">
    <subcellularLocation>
        <location evidence="2">Cell membrane</location>
        <topology evidence="2">Single-pass membrane protein</topology>
    </subcellularLocation>
</comment>
<dbReference type="NCBIfam" id="TIGR00739">
    <property type="entry name" value="yajC"/>
    <property type="match status" value="1"/>
</dbReference>
<dbReference type="EMBL" id="OCNJ01000003">
    <property type="protein sequence ID" value="SOD93984.1"/>
    <property type="molecule type" value="Genomic_DNA"/>
</dbReference>
<evidence type="ECO:0000256" key="1">
    <source>
        <dbReference type="ARBA" id="ARBA00002061"/>
    </source>
</evidence>
<sequence length="146" mass="15368">MFISPAYAQAAAPGGGMGGIEAFLPLILIFVVFYFLLIRPQQKRMKQHKELLANIRRGDRIVTNGGLIGQVTKVQDGELQVEIAEGVKVKVLRDMVANVLAKTEPVSGGKADDGETADATAANDGAAAPAEEKKPGGLKGLLSGRK</sequence>
<evidence type="ECO:0000256" key="14">
    <source>
        <dbReference type="SAM" id="Phobius"/>
    </source>
</evidence>
<evidence type="ECO:0000256" key="11">
    <source>
        <dbReference type="ARBA" id="ARBA00023010"/>
    </source>
</evidence>
<feature type="transmembrane region" description="Helical" evidence="14">
    <location>
        <begin position="20"/>
        <end position="38"/>
    </location>
</feature>
<name>A0A286GG40_9PROT</name>